<feature type="region of interest" description="Disordered" evidence="5">
    <location>
        <begin position="24"/>
        <end position="49"/>
    </location>
</feature>
<evidence type="ECO:0000313" key="8">
    <source>
        <dbReference type="EMBL" id="RPA86986.1"/>
    </source>
</evidence>
<dbReference type="InterPro" id="IPR030700">
    <property type="entry name" value="N-end_Aminoacyl_Trfase"/>
</dbReference>
<evidence type="ECO:0000256" key="2">
    <source>
        <dbReference type="ARBA" id="ARBA00012025"/>
    </source>
</evidence>
<reference evidence="8 9" key="1">
    <citation type="journal article" date="2018" name="Nat. Ecol. Evol.">
        <title>Pezizomycetes genomes reveal the molecular basis of ectomycorrhizal truffle lifestyle.</title>
        <authorList>
            <person name="Murat C."/>
            <person name="Payen T."/>
            <person name="Noel B."/>
            <person name="Kuo A."/>
            <person name="Morin E."/>
            <person name="Chen J."/>
            <person name="Kohler A."/>
            <person name="Krizsan K."/>
            <person name="Balestrini R."/>
            <person name="Da Silva C."/>
            <person name="Montanini B."/>
            <person name="Hainaut M."/>
            <person name="Levati E."/>
            <person name="Barry K.W."/>
            <person name="Belfiori B."/>
            <person name="Cichocki N."/>
            <person name="Clum A."/>
            <person name="Dockter R.B."/>
            <person name="Fauchery L."/>
            <person name="Guy J."/>
            <person name="Iotti M."/>
            <person name="Le Tacon F."/>
            <person name="Lindquist E.A."/>
            <person name="Lipzen A."/>
            <person name="Malagnac F."/>
            <person name="Mello A."/>
            <person name="Molinier V."/>
            <person name="Miyauchi S."/>
            <person name="Poulain J."/>
            <person name="Riccioni C."/>
            <person name="Rubini A."/>
            <person name="Sitrit Y."/>
            <person name="Splivallo R."/>
            <person name="Traeger S."/>
            <person name="Wang M."/>
            <person name="Zifcakova L."/>
            <person name="Wipf D."/>
            <person name="Zambonelli A."/>
            <person name="Paolocci F."/>
            <person name="Nowrousian M."/>
            <person name="Ottonello S."/>
            <person name="Baldrian P."/>
            <person name="Spatafora J.W."/>
            <person name="Henrissat B."/>
            <person name="Nagy L.G."/>
            <person name="Aury J.M."/>
            <person name="Wincker P."/>
            <person name="Grigoriev I.V."/>
            <person name="Bonfante P."/>
            <person name="Martin F.M."/>
        </authorList>
    </citation>
    <scope>NUCLEOTIDE SEQUENCE [LARGE SCALE GENOMIC DNA]</scope>
    <source>
        <strain evidence="8 9">RN42</strain>
    </source>
</reference>
<dbReference type="Proteomes" id="UP000275078">
    <property type="component" value="Unassembled WGS sequence"/>
</dbReference>
<feature type="domain" description="N-end rule aminoacyl transferase C-terminal" evidence="7">
    <location>
        <begin position="233"/>
        <end position="369"/>
    </location>
</feature>
<dbReference type="GO" id="GO:0005737">
    <property type="term" value="C:cytoplasm"/>
    <property type="evidence" value="ECO:0007669"/>
    <property type="project" value="TreeGrafter"/>
</dbReference>
<evidence type="ECO:0000259" key="7">
    <source>
        <dbReference type="Pfam" id="PF04377"/>
    </source>
</evidence>
<keyword evidence="9" id="KW-1185">Reference proteome</keyword>
<dbReference type="Pfam" id="PF04377">
    <property type="entry name" value="ATE_C"/>
    <property type="match status" value="1"/>
</dbReference>
<dbReference type="Pfam" id="PF04376">
    <property type="entry name" value="ATE_N"/>
    <property type="match status" value="1"/>
</dbReference>
<dbReference type="InterPro" id="IPR016181">
    <property type="entry name" value="Acyl_CoA_acyltransferase"/>
</dbReference>
<accession>A0A3N4IMQ9</accession>
<dbReference type="InterPro" id="IPR007471">
    <property type="entry name" value="N-end_Aminoacyl_Trfase_N"/>
</dbReference>
<dbReference type="GO" id="GO:0004057">
    <property type="term" value="F:arginyl-tRNA--protein transferase activity"/>
    <property type="evidence" value="ECO:0007669"/>
    <property type="project" value="UniProtKB-EC"/>
</dbReference>
<dbReference type="AlphaFoldDB" id="A0A3N4IMQ9"/>
<evidence type="ECO:0000256" key="4">
    <source>
        <dbReference type="ARBA" id="ARBA00023315"/>
    </source>
</evidence>
<dbReference type="PANTHER" id="PTHR21367:SF1">
    <property type="entry name" value="ARGINYL-TRNA--PROTEIN TRANSFERASE 1"/>
    <property type="match status" value="1"/>
</dbReference>
<protein>
    <recommendedName>
        <fullName evidence="2">arginyltransferase</fullName>
        <ecNumber evidence="2">2.3.2.8</ecNumber>
    </recommendedName>
</protein>
<name>A0A3N4IMQ9_ASCIM</name>
<dbReference type="PANTHER" id="PTHR21367">
    <property type="entry name" value="ARGININE-TRNA-PROTEIN TRANSFERASE 1"/>
    <property type="match status" value="1"/>
</dbReference>
<evidence type="ECO:0000256" key="3">
    <source>
        <dbReference type="ARBA" id="ARBA00022679"/>
    </source>
</evidence>
<evidence type="ECO:0000256" key="1">
    <source>
        <dbReference type="ARBA" id="ARBA00009991"/>
    </source>
</evidence>
<keyword evidence="3" id="KW-0808">Transferase</keyword>
<proteinExistence type="inferred from homology"/>
<keyword evidence="4" id="KW-0012">Acyltransferase</keyword>
<evidence type="ECO:0000259" key="6">
    <source>
        <dbReference type="Pfam" id="PF04376"/>
    </source>
</evidence>
<evidence type="ECO:0000313" key="9">
    <source>
        <dbReference type="Proteomes" id="UP000275078"/>
    </source>
</evidence>
<dbReference type="EC" id="2.3.2.8" evidence="2"/>
<comment type="similarity">
    <text evidence="1">Belongs to the R-transferase family.</text>
</comment>
<organism evidence="8 9">
    <name type="scientific">Ascobolus immersus RN42</name>
    <dbReference type="NCBI Taxonomy" id="1160509"/>
    <lineage>
        <taxon>Eukaryota</taxon>
        <taxon>Fungi</taxon>
        <taxon>Dikarya</taxon>
        <taxon>Ascomycota</taxon>
        <taxon>Pezizomycotina</taxon>
        <taxon>Pezizomycetes</taxon>
        <taxon>Pezizales</taxon>
        <taxon>Ascobolaceae</taxon>
        <taxon>Ascobolus</taxon>
    </lineage>
</organism>
<gene>
    <name evidence="8" type="ORF">BJ508DRAFT_410576</name>
</gene>
<dbReference type="OrthoDB" id="74183at2759"/>
<dbReference type="SUPFAM" id="SSF55729">
    <property type="entry name" value="Acyl-CoA N-acyltransferases (Nat)"/>
    <property type="match status" value="1"/>
</dbReference>
<feature type="compositionally biased region" description="Basic and acidic residues" evidence="5">
    <location>
        <begin position="31"/>
        <end position="44"/>
    </location>
</feature>
<dbReference type="InterPro" id="IPR007472">
    <property type="entry name" value="N-end_Aminoacyl_Trfase_C"/>
</dbReference>
<sequence>MTTRTVISPQGYHTGKCGYCGSTLAAPPKPPKADEKAARDEDGNLKGSETLVDDDDVLKAIEPDGNQSYYVSASTLSVEDYQKLLDRGWRRSGKLLYKQNRKASCCPHYTIRLEASKFETKRDHRSTLNRWNKFVLGEEYVKQVARDAAKDKELAKKRHAEKLATRNATRELEIAKKAARDAGLKEPSSLPPKLTGDELEKMVHACEYSTLKTPPEPAHKFEITLEPSNFTEEKFLLFRKYQVEIHHEKPSKQTHESFKRFLCESPLPQTTGKTAADYGRKYGSFHQLYRLDGRLIAMAVLDLLPNCVSSVYFLYDTEFHKYSMGKLSACREIVLAREGGYKYYYLGYYIHRNKKMEYKANFPPSELLDPESNVFHPMEHFVPADKSFTGLNKYRYFSYDEPTESCRDCDPEDPGVEKDPYEHRKTALSGYDGRFHHLWDRRMPGITPLEDMRQMPLGDIHIRVGNVNAVANQLRGFDMANIEEENSIVRHMGEMAAVMGPDVVMDAVVEL</sequence>
<feature type="domain" description="N-end aminoacyl transferase N-terminal" evidence="6">
    <location>
        <begin position="36"/>
        <end position="125"/>
    </location>
</feature>
<evidence type="ECO:0000256" key="5">
    <source>
        <dbReference type="SAM" id="MobiDB-lite"/>
    </source>
</evidence>
<dbReference type="STRING" id="1160509.A0A3N4IMQ9"/>
<dbReference type="EMBL" id="ML119647">
    <property type="protein sequence ID" value="RPA86986.1"/>
    <property type="molecule type" value="Genomic_DNA"/>
</dbReference>